<feature type="domain" description="ABC-2 type transporter transmembrane" evidence="7">
    <location>
        <begin position="721"/>
        <end position="862"/>
    </location>
</feature>
<feature type="domain" description="ABC-2 type transporter transmembrane" evidence="7">
    <location>
        <begin position="30"/>
        <end position="166"/>
    </location>
</feature>
<feature type="transmembrane region" description="Helical" evidence="6">
    <location>
        <begin position="761"/>
        <end position="784"/>
    </location>
</feature>
<keyword evidence="5" id="KW-0175">Coiled coil</keyword>
<evidence type="ECO:0000313" key="8">
    <source>
        <dbReference type="EMBL" id="MDQ0272618.1"/>
    </source>
</evidence>
<feature type="transmembrane region" description="Helical" evidence="6">
    <location>
        <begin position="690"/>
        <end position="709"/>
    </location>
</feature>
<keyword evidence="3 6" id="KW-1133">Transmembrane helix</keyword>
<evidence type="ECO:0000256" key="1">
    <source>
        <dbReference type="ARBA" id="ARBA00004141"/>
    </source>
</evidence>
<dbReference type="Pfam" id="PF12698">
    <property type="entry name" value="ABC2_membrane_3"/>
    <property type="match status" value="2"/>
</dbReference>
<dbReference type="InterPro" id="IPR017500">
    <property type="entry name" value="Phage_infect_YhgE_N"/>
</dbReference>
<evidence type="ECO:0000256" key="3">
    <source>
        <dbReference type="ARBA" id="ARBA00022989"/>
    </source>
</evidence>
<dbReference type="RefSeq" id="WP_307478022.1">
    <property type="nucleotide sequence ID" value="NZ_JAUSUB010000025.1"/>
</dbReference>
<reference evidence="8 9" key="1">
    <citation type="submission" date="2023-07" db="EMBL/GenBank/DDBJ databases">
        <title>Genomic Encyclopedia of Type Strains, Phase IV (KMG-IV): sequencing the most valuable type-strain genomes for metagenomic binning, comparative biology and taxonomic classification.</title>
        <authorList>
            <person name="Goeker M."/>
        </authorList>
    </citation>
    <scope>NUCLEOTIDE SEQUENCE [LARGE SCALE GENOMIC DNA]</scope>
    <source>
        <strain evidence="8 9">DSM 23494</strain>
    </source>
</reference>
<dbReference type="InterPro" id="IPR051328">
    <property type="entry name" value="T7SS_ABC-Transporter"/>
</dbReference>
<evidence type="ECO:0000256" key="4">
    <source>
        <dbReference type="ARBA" id="ARBA00023136"/>
    </source>
</evidence>
<evidence type="ECO:0000259" key="7">
    <source>
        <dbReference type="Pfam" id="PF12698"/>
    </source>
</evidence>
<keyword evidence="4 6" id="KW-0472">Membrane</keyword>
<feature type="transmembrane region" description="Helical" evidence="6">
    <location>
        <begin position="847"/>
        <end position="865"/>
    </location>
</feature>
<proteinExistence type="predicted"/>
<evidence type="ECO:0000256" key="2">
    <source>
        <dbReference type="ARBA" id="ARBA00022692"/>
    </source>
</evidence>
<dbReference type="InterPro" id="IPR017501">
    <property type="entry name" value="Phage_infect_YhgE_C"/>
</dbReference>
<organism evidence="8 9">
    <name type="scientific">Cytobacillus purgationiresistens</name>
    <dbReference type="NCBI Taxonomy" id="863449"/>
    <lineage>
        <taxon>Bacteria</taxon>
        <taxon>Bacillati</taxon>
        <taxon>Bacillota</taxon>
        <taxon>Bacilli</taxon>
        <taxon>Bacillales</taxon>
        <taxon>Bacillaceae</taxon>
        <taxon>Cytobacillus</taxon>
    </lineage>
</organism>
<dbReference type="Proteomes" id="UP001238088">
    <property type="component" value="Unassembled WGS sequence"/>
</dbReference>
<dbReference type="InterPro" id="IPR013525">
    <property type="entry name" value="ABC2_TM"/>
</dbReference>
<evidence type="ECO:0000256" key="5">
    <source>
        <dbReference type="SAM" id="Coils"/>
    </source>
</evidence>
<dbReference type="NCBIfam" id="TIGR03061">
    <property type="entry name" value="pip_yhgE_Nterm"/>
    <property type="match status" value="1"/>
</dbReference>
<feature type="coiled-coil region" evidence="5">
    <location>
        <begin position="479"/>
        <end position="506"/>
    </location>
</feature>
<feature type="transmembrane region" description="Helical" evidence="6">
    <location>
        <begin position="730"/>
        <end position="755"/>
    </location>
</feature>
<keyword evidence="9" id="KW-1185">Reference proteome</keyword>
<sequence length="887" mass="97657">MRQIINIVKQDFRNLKRVPLVALLLIGLAFLPSLYAWFNIAATWDPYSETGQIKVAVVNEDAGTDIDGKQVNIGNELVDNLKDNDQMGWTFVNREEAEQGVRDGDYYASVYIDHAFSEQLTSVISGDPEAPEVRYEVNEKLNAIAPKMTSAGASAIVAEISESFLAEASEALFTGFNNIGLKLEEELPTIRKVENNIFELEKRFPEINELGDKIVGLNQDWPEIKETVNKVIELEQHFPELNNGAEQILALEDKLPQVNNLGSKVLELEEMIPEIQKAADGLSTASEQFGDISGQLTSALEGVHKAQAIIVRVQEALPAANKIASDAEEYVNHLNQFLSENEGAINPIIDVIIQNAVMIQHGAESIDTILQQIENDQVNESVKKSIAALQKQLESNIQLLEESIAMFSNLNESLPNGELNPIINQLTTLQKEMGTLNNALSNIGSGDLSSDQIAAIRQQAQEVSRQAASVNTYLNGGGRESINRAMADLQETAQKAGNDLAALQSELPNIEEVLINAESIANIGQEQLETIIQDLPAIEARVNELVEKVQADLPIAIQAIHQVSQFIQEDWPGIEEKIHEVANFIRNDLPGIETEFSRIAGLVSENLPEVEKGLSEVSDFIGTSLPGLEDTVEQTADRIRAFEQDNDLGELISLLKNDINKESAFFAEPVKLVEEQLYPIPNYGSANTPFYTALCLWVGALLLANLLKTDVHPEDMREDYKVHHVYLGRLVLFLVVGFLQGLIVSLGDLFILGAYAANPVWFVIFTIAIALIFMTMVYTIVSVFGNIGKAIAIILMVLQLSGAGGTFPIQVAPPFFQAINPFLPFTHAINILREAVGGIVPGVVWKSFFYLFLFFLAALGLGLGLKKPLTPWLRKTANKSRSSRMVD</sequence>
<evidence type="ECO:0000256" key="6">
    <source>
        <dbReference type="SAM" id="Phobius"/>
    </source>
</evidence>
<name>A0ABU0AN63_9BACI</name>
<dbReference type="PANTHER" id="PTHR43077">
    <property type="entry name" value="TRANSPORT PERMEASE YVFS-RELATED"/>
    <property type="match status" value="1"/>
</dbReference>
<comment type="caution">
    <text evidence="8">The sequence shown here is derived from an EMBL/GenBank/DDBJ whole genome shotgun (WGS) entry which is preliminary data.</text>
</comment>
<evidence type="ECO:0000313" key="9">
    <source>
        <dbReference type="Proteomes" id="UP001238088"/>
    </source>
</evidence>
<keyword evidence="2 6" id="KW-0812">Transmembrane</keyword>
<dbReference type="NCBIfam" id="TIGR03062">
    <property type="entry name" value="pip_yhgE_Cterm"/>
    <property type="match status" value="1"/>
</dbReference>
<dbReference type="EMBL" id="JAUSUB010000025">
    <property type="protein sequence ID" value="MDQ0272618.1"/>
    <property type="molecule type" value="Genomic_DNA"/>
</dbReference>
<dbReference type="PANTHER" id="PTHR43077:SF10">
    <property type="entry name" value="TRANSPORT PERMEASE PROTEIN"/>
    <property type="match status" value="1"/>
</dbReference>
<feature type="transmembrane region" description="Helical" evidence="6">
    <location>
        <begin position="791"/>
        <end position="811"/>
    </location>
</feature>
<dbReference type="Gene3D" id="3.40.1710.10">
    <property type="entry name" value="abc type-2 transporter like domain"/>
    <property type="match status" value="1"/>
</dbReference>
<comment type="subcellular location">
    <subcellularLocation>
        <location evidence="1">Membrane</location>
        <topology evidence="1">Multi-pass membrane protein</topology>
    </subcellularLocation>
</comment>
<accession>A0ABU0AN63</accession>
<protein>
    <submittedName>
        <fullName evidence="8">Membrane protein</fullName>
    </submittedName>
</protein>
<gene>
    <name evidence="8" type="ORF">J2S17_004510</name>
</gene>